<accession>A0A9P0YRC2</accession>
<evidence type="ECO:0000313" key="3">
    <source>
        <dbReference type="Proteomes" id="UP001152484"/>
    </source>
</evidence>
<dbReference type="PANTHER" id="PTHR34567">
    <property type="entry name" value="FK506-BINDING-LIKE PROTEIN"/>
    <property type="match status" value="1"/>
</dbReference>
<feature type="compositionally biased region" description="Acidic residues" evidence="1">
    <location>
        <begin position="91"/>
        <end position="103"/>
    </location>
</feature>
<dbReference type="PANTHER" id="PTHR34567:SF7">
    <property type="entry name" value="PENTATRICOPEPTIDE REPEAT-CONTAINING-LIKE PROTEIN"/>
    <property type="match status" value="1"/>
</dbReference>
<sequence>MRNQKLVWRPVVPQPWEREFCLQATGGFYRSWTKFLEAKKYVHLDDKIMQWDDAAAEEAFNYCKAMFYAAKFKLSDVPPTSYPGISPSLQPDDDDDENIDGDGSDDKVKVDDFDDDDIFGSASDIAESNKEEEEDDNNYYCGIMKNLQESMRIEDIKPTGWDVEPYQYGAPNNLTGLIVGGYSKYWP</sequence>
<organism evidence="2 3">
    <name type="scientific">Cuscuta europaea</name>
    <name type="common">European dodder</name>
    <dbReference type="NCBI Taxonomy" id="41803"/>
    <lineage>
        <taxon>Eukaryota</taxon>
        <taxon>Viridiplantae</taxon>
        <taxon>Streptophyta</taxon>
        <taxon>Embryophyta</taxon>
        <taxon>Tracheophyta</taxon>
        <taxon>Spermatophyta</taxon>
        <taxon>Magnoliopsida</taxon>
        <taxon>eudicotyledons</taxon>
        <taxon>Gunneridae</taxon>
        <taxon>Pentapetalae</taxon>
        <taxon>asterids</taxon>
        <taxon>lamiids</taxon>
        <taxon>Solanales</taxon>
        <taxon>Convolvulaceae</taxon>
        <taxon>Cuscuteae</taxon>
        <taxon>Cuscuta</taxon>
        <taxon>Cuscuta subgen. Cuscuta</taxon>
    </lineage>
</organism>
<reference evidence="2" key="1">
    <citation type="submission" date="2022-07" db="EMBL/GenBank/DDBJ databases">
        <authorList>
            <person name="Macas J."/>
            <person name="Novak P."/>
            <person name="Neumann P."/>
        </authorList>
    </citation>
    <scope>NUCLEOTIDE SEQUENCE</scope>
</reference>
<comment type="caution">
    <text evidence="2">The sequence shown here is derived from an EMBL/GenBank/DDBJ whole genome shotgun (WGS) entry which is preliminary data.</text>
</comment>
<proteinExistence type="predicted"/>
<dbReference type="Proteomes" id="UP001152484">
    <property type="component" value="Unassembled WGS sequence"/>
</dbReference>
<evidence type="ECO:0000256" key="1">
    <source>
        <dbReference type="SAM" id="MobiDB-lite"/>
    </source>
</evidence>
<gene>
    <name evidence="2" type="ORF">CEURO_LOCUS4319</name>
</gene>
<feature type="region of interest" description="Disordered" evidence="1">
    <location>
        <begin position="82"/>
        <end position="110"/>
    </location>
</feature>
<evidence type="ECO:0000313" key="2">
    <source>
        <dbReference type="EMBL" id="CAH9072367.1"/>
    </source>
</evidence>
<protein>
    <submittedName>
        <fullName evidence="2">Uncharacterized protein</fullName>
    </submittedName>
</protein>
<dbReference type="OrthoDB" id="1888797at2759"/>
<dbReference type="AlphaFoldDB" id="A0A9P0YRC2"/>
<dbReference type="EMBL" id="CAMAPE010000008">
    <property type="protein sequence ID" value="CAH9072367.1"/>
    <property type="molecule type" value="Genomic_DNA"/>
</dbReference>
<name>A0A9P0YRC2_CUSEU</name>
<keyword evidence="3" id="KW-1185">Reference proteome</keyword>